<keyword evidence="1" id="KW-0472">Membrane</keyword>
<protein>
    <submittedName>
        <fullName evidence="2">Uncharacterized protein</fullName>
    </submittedName>
</protein>
<keyword evidence="1" id="KW-1133">Transmembrane helix</keyword>
<proteinExistence type="predicted"/>
<organism evidence="2 3">
    <name type="scientific">Candidatus Gottesmanbacteria bacterium CG1_02_37_22</name>
    <dbReference type="NCBI Taxonomy" id="1805209"/>
    <lineage>
        <taxon>Bacteria</taxon>
        <taxon>Candidatus Gottesmaniibacteriota</taxon>
    </lineage>
</organism>
<name>A0A1J4TTX0_9BACT</name>
<dbReference type="STRING" id="1805209.AUJ73_00200"/>
<feature type="transmembrane region" description="Helical" evidence="1">
    <location>
        <begin position="74"/>
        <end position="95"/>
    </location>
</feature>
<gene>
    <name evidence="2" type="ORF">AUJ73_00200</name>
</gene>
<evidence type="ECO:0000313" key="2">
    <source>
        <dbReference type="EMBL" id="OIO15708.1"/>
    </source>
</evidence>
<keyword evidence="1" id="KW-0812">Transmembrane</keyword>
<evidence type="ECO:0000256" key="1">
    <source>
        <dbReference type="SAM" id="Phobius"/>
    </source>
</evidence>
<dbReference type="AlphaFoldDB" id="A0A1J4TTX0"/>
<dbReference type="EMBL" id="MNUY01000002">
    <property type="protein sequence ID" value="OIO15708.1"/>
    <property type="molecule type" value="Genomic_DNA"/>
</dbReference>
<dbReference type="Proteomes" id="UP000183120">
    <property type="component" value="Unassembled WGS sequence"/>
</dbReference>
<evidence type="ECO:0000313" key="3">
    <source>
        <dbReference type="Proteomes" id="UP000183120"/>
    </source>
</evidence>
<reference evidence="2 3" key="1">
    <citation type="journal article" date="2016" name="Environ. Microbiol.">
        <title>Genomic resolution of a cold subsurface aquifer community provides metabolic insights for novel microbes adapted to high CO concentrations.</title>
        <authorList>
            <person name="Probst A.J."/>
            <person name="Castelle C.J."/>
            <person name="Singh A."/>
            <person name="Brown C.T."/>
            <person name="Anantharaman K."/>
            <person name="Sharon I."/>
            <person name="Hug L.A."/>
            <person name="Burstein D."/>
            <person name="Emerson J.B."/>
            <person name="Thomas B.C."/>
            <person name="Banfield J.F."/>
        </authorList>
    </citation>
    <scope>NUCLEOTIDE SEQUENCE [LARGE SCALE GENOMIC DNA]</scope>
    <source>
        <strain evidence="2">CG1_02_37_22</strain>
    </source>
</reference>
<accession>A0A1J4TTX0</accession>
<sequence>MPKKTKKEKLLADLRRLNKSQIQKEQLLVKNQIIVNPIPTSSSLTPSLMFKIKSDTKPKKISIENDYSHIKHDLIKITIFSFFALGIQGVLYFLLHRI</sequence>
<comment type="caution">
    <text evidence="2">The sequence shown here is derived from an EMBL/GenBank/DDBJ whole genome shotgun (WGS) entry which is preliminary data.</text>
</comment>